<dbReference type="Pfam" id="PF11937">
    <property type="entry name" value="DUF3455"/>
    <property type="match status" value="1"/>
</dbReference>
<evidence type="ECO:0008006" key="4">
    <source>
        <dbReference type="Google" id="ProtNLM"/>
    </source>
</evidence>
<feature type="chain" id="PRO_5040737944" description="Malate dehydrogenase" evidence="1">
    <location>
        <begin position="19"/>
        <end position="244"/>
    </location>
</feature>
<dbReference type="AlphaFoldDB" id="A0A9W9F4R7"/>
<protein>
    <recommendedName>
        <fullName evidence="4">Malate dehydrogenase</fullName>
    </recommendedName>
</protein>
<name>A0A9W9F4R7_9EURO</name>
<reference evidence="2" key="1">
    <citation type="submission" date="2022-11" db="EMBL/GenBank/DDBJ databases">
        <authorList>
            <person name="Petersen C."/>
        </authorList>
    </citation>
    <scope>NUCLEOTIDE SEQUENCE</scope>
    <source>
        <strain evidence="2">IBT 30069</strain>
    </source>
</reference>
<dbReference type="PANTHER" id="PTHR35567">
    <property type="entry name" value="MALATE DEHYDROGENASE (AFU_ORTHOLOGUE AFUA_2G13800)"/>
    <property type="match status" value="1"/>
</dbReference>
<evidence type="ECO:0000256" key="1">
    <source>
        <dbReference type="SAM" id="SignalP"/>
    </source>
</evidence>
<comment type="caution">
    <text evidence="2">The sequence shown here is derived from an EMBL/GenBank/DDBJ whole genome shotgun (WGS) entry which is preliminary data.</text>
</comment>
<keyword evidence="3" id="KW-1185">Reference proteome</keyword>
<feature type="signal peptide" evidence="1">
    <location>
        <begin position="1"/>
        <end position="18"/>
    </location>
</feature>
<dbReference type="Proteomes" id="UP001149165">
    <property type="component" value="Unassembled WGS sequence"/>
</dbReference>
<keyword evidence="1" id="KW-0732">Signal</keyword>
<proteinExistence type="predicted"/>
<gene>
    <name evidence="2" type="ORF">N7456_009383</name>
</gene>
<organism evidence="2 3">
    <name type="scientific">Penicillium angulare</name>
    <dbReference type="NCBI Taxonomy" id="116970"/>
    <lineage>
        <taxon>Eukaryota</taxon>
        <taxon>Fungi</taxon>
        <taxon>Dikarya</taxon>
        <taxon>Ascomycota</taxon>
        <taxon>Pezizomycotina</taxon>
        <taxon>Eurotiomycetes</taxon>
        <taxon>Eurotiomycetidae</taxon>
        <taxon>Eurotiales</taxon>
        <taxon>Aspergillaceae</taxon>
        <taxon>Penicillium</taxon>
    </lineage>
</organism>
<dbReference type="EMBL" id="JAPQKH010000006">
    <property type="protein sequence ID" value="KAJ5093522.1"/>
    <property type="molecule type" value="Genomic_DNA"/>
</dbReference>
<accession>A0A9W9F4R7</accession>
<dbReference type="OrthoDB" id="1859733at2759"/>
<dbReference type="InterPro" id="IPR021851">
    <property type="entry name" value="DUF3455"/>
</dbReference>
<sequence length="244" mass="25768">MLLLQALTVLLTVGTSAASALPGPLRLAATFSRISNELDHMSLGNCPVSKATIPLNDTSVYLPQPASNLTLKYIAIGRGTQNYTCASSSASAIPVQIGAAATLFDASCLASKSLNLLHEIPAVVGDAPIGSLAFLAELLSHSTNTTDLILGEHYFNAAGAPVIDFRVSGRRDWVVASKNASVDAPQTSSDADQNVPWLKLNRKSGCGIQEVYRVMTYQGSAPSTCAGLNKTLEVQYAAEYWFYG</sequence>
<dbReference type="PANTHER" id="PTHR35567:SF1">
    <property type="entry name" value="CONSERVED FUNGAL PROTEIN (AFU_ORTHOLOGUE AFUA_1G14230)"/>
    <property type="match status" value="1"/>
</dbReference>
<reference evidence="2" key="2">
    <citation type="journal article" date="2023" name="IMA Fungus">
        <title>Comparative genomic study of the Penicillium genus elucidates a diverse pangenome and 15 lateral gene transfer events.</title>
        <authorList>
            <person name="Petersen C."/>
            <person name="Sorensen T."/>
            <person name="Nielsen M.R."/>
            <person name="Sondergaard T.E."/>
            <person name="Sorensen J.L."/>
            <person name="Fitzpatrick D.A."/>
            <person name="Frisvad J.C."/>
            <person name="Nielsen K.L."/>
        </authorList>
    </citation>
    <scope>NUCLEOTIDE SEQUENCE</scope>
    <source>
        <strain evidence="2">IBT 30069</strain>
    </source>
</reference>
<evidence type="ECO:0000313" key="3">
    <source>
        <dbReference type="Proteomes" id="UP001149165"/>
    </source>
</evidence>
<evidence type="ECO:0000313" key="2">
    <source>
        <dbReference type="EMBL" id="KAJ5093522.1"/>
    </source>
</evidence>